<name>A0A2W5V997_9CAUL</name>
<dbReference type="InterPro" id="IPR037066">
    <property type="entry name" value="Plug_dom_sf"/>
</dbReference>
<dbReference type="PANTHER" id="PTHR30069">
    <property type="entry name" value="TONB-DEPENDENT OUTER MEMBRANE RECEPTOR"/>
    <property type="match status" value="1"/>
</dbReference>
<keyword evidence="6" id="KW-0998">Cell outer membrane</keyword>
<dbReference type="InterPro" id="IPR057601">
    <property type="entry name" value="Oar-like_b-barrel"/>
</dbReference>
<evidence type="ECO:0000259" key="8">
    <source>
        <dbReference type="Pfam" id="PF25183"/>
    </source>
</evidence>
<dbReference type="GO" id="GO:0030246">
    <property type="term" value="F:carbohydrate binding"/>
    <property type="evidence" value="ECO:0007669"/>
    <property type="project" value="InterPro"/>
</dbReference>
<dbReference type="AlphaFoldDB" id="A0A2W5V997"/>
<dbReference type="Pfam" id="PF13620">
    <property type="entry name" value="CarboxypepD_reg"/>
    <property type="match status" value="1"/>
</dbReference>
<keyword evidence="5" id="KW-0472">Membrane</keyword>
<dbReference type="InterPro" id="IPR013784">
    <property type="entry name" value="Carb-bd-like_fold"/>
</dbReference>
<feature type="chain" id="PRO_5016076559" description="TonB-dependent transporter Oar-like beta-barrel domain-containing protein" evidence="7">
    <location>
        <begin position="24"/>
        <end position="1080"/>
    </location>
</feature>
<evidence type="ECO:0000256" key="4">
    <source>
        <dbReference type="ARBA" id="ARBA00022692"/>
    </source>
</evidence>
<evidence type="ECO:0000256" key="1">
    <source>
        <dbReference type="ARBA" id="ARBA00004571"/>
    </source>
</evidence>
<keyword evidence="2" id="KW-0813">Transport</keyword>
<dbReference type="GO" id="GO:0009279">
    <property type="term" value="C:cell outer membrane"/>
    <property type="evidence" value="ECO:0007669"/>
    <property type="project" value="UniProtKB-SubCell"/>
</dbReference>
<dbReference type="InterPro" id="IPR036942">
    <property type="entry name" value="Beta-barrel_TonB_sf"/>
</dbReference>
<dbReference type="SUPFAM" id="SSF56935">
    <property type="entry name" value="Porins"/>
    <property type="match status" value="1"/>
</dbReference>
<evidence type="ECO:0000256" key="2">
    <source>
        <dbReference type="ARBA" id="ARBA00022448"/>
    </source>
</evidence>
<dbReference type="RefSeq" id="WP_304277295.1">
    <property type="nucleotide sequence ID" value="NZ_QFQZ01000026.1"/>
</dbReference>
<feature type="signal peptide" evidence="7">
    <location>
        <begin position="1"/>
        <end position="23"/>
    </location>
</feature>
<dbReference type="SUPFAM" id="SSF49452">
    <property type="entry name" value="Starch-binding domain-like"/>
    <property type="match status" value="1"/>
</dbReference>
<gene>
    <name evidence="9" type="ORF">DI526_10235</name>
</gene>
<keyword evidence="4" id="KW-0812">Transmembrane</keyword>
<sequence>MRHLYAASAIALALSATATAVVAQETTSSIRGSVTAGNSAAVGALVSAVHEPSGTTATATTNSAGAFNLTGLRPGGPYTVTVTAPGFAPVTSQNIFLSVGQPYNLPILVGDSQVEALVVTASRAERSGPLVSVFDRDRIASVASVSRDIRDIARRDPFASFNPSTRGVSIAGQNGRTNRFSVDGVRFSDNFGLNQGGLPSARGPIPLDAIEQLSVKIAPYDVSEGDFQGGSINVVLRSGGNQFKGAAGYTYSNDSLMGTKSKGSAFSQDMTSKTRNAFLSGPIIKDKLFFAFAYEKLNETVPSTFGPPGSGNAVPNLTQSQIDQVSSIAKTVYGYDTLGVLTSRPEMDRKWTLKLDWNINDNQRLSYSTIQNKGETVALAGGSSSNTSPSLGLGSYATHEPERVKTHVLQLNSKWTNAFSTELRANYRESMKIPVSFGSPGYSDLTVCLDPVAVGSLNQCTQTGTPRLIFGTEAFSQADVVGQKQYGAEFIARYNFGDHAFKLHAAYSRLKISNVFVANSLGTYYFDSLADFQARQAGQLLYQYSITGSLSDASASFDYDQLTFGAQDSWDVTPDVNVTVGLRADGYKMKDQAPLKQSFLNRYGFANNANIDGDLVVQPRVGVTWRPSDRLTVRGGFGLFNGGSPDVFVGNSFSAAGVFTNTITVGRAVGGTGCTIPASVANAAAICAAALNNVQGNKIDPLVLSYLQTNTAALGASPTSFMLPSFKLPAQWKTNLSVDYVADLGSMLGDGWRFGGDLFYGHSDSAAYYTDFRLTQVGTAPDGRPIYADTYTNTANSDLAMKHTDRGRSLIAVARASKSFDFGLDAGVSYTYSDIKSLSDMGTYASGGSTASGTYGAQPMVDPNQPAYGTSSYEVRDNWKFNIDYSHAFFGDYKTSFNLFGELRSGSPYSLTMNTTTSNSRSTLFGTTGASNRYLLYVPDVSSATADSKVTYASTAVYQAFRDFVQANGLKQGVIEKNSEKSPDYFKVDLHVEQELPVPFMAAARFKVFGDVENLLNLINSDWGSYRTYAPLTSVVNVACAQQVGASCAQYNYTAFTKPTLQPNAQLGVWRARLGVRFEF</sequence>
<organism evidence="9 10">
    <name type="scientific">Caulobacter segnis</name>
    <dbReference type="NCBI Taxonomy" id="88688"/>
    <lineage>
        <taxon>Bacteria</taxon>
        <taxon>Pseudomonadati</taxon>
        <taxon>Pseudomonadota</taxon>
        <taxon>Alphaproteobacteria</taxon>
        <taxon>Caulobacterales</taxon>
        <taxon>Caulobacteraceae</taxon>
        <taxon>Caulobacter</taxon>
    </lineage>
</organism>
<evidence type="ECO:0000313" key="9">
    <source>
        <dbReference type="EMBL" id="PZR34483.1"/>
    </source>
</evidence>
<evidence type="ECO:0000256" key="3">
    <source>
        <dbReference type="ARBA" id="ARBA00022452"/>
    </source>
</evidence>
<comment type="caution">
    <text evidence="9">The sequence shown here is derived from an EMBL/GenBank/DDBJ whole genome shotgun (WGS) entry which is preliminary data.</text>
</comment>
<dbReference type="Proteomes" id="UP000249393">
    <property type="component" value="Unassembled WGS sequence"/>
</dbReference>
<dbReference type="Gene3D" id="2.60.40.1120">
    <property type="entry name" value="Carboxypeptidase-like, regulatory domain"/>
    <property type="match status" value="1"/>
</dbReference>
<proteinExistence type="predicted"/>
<keyword evidence="3" id="KW-1134">Transmembrane beta strand</keyword>
<dbReference type="InterPro" id="IPR039426">
    <property type="entry name" value="TonB-dep_rcpt-like"/>
</dbReference>
<keyword evidence="7" id="KW-0732">Signal</keyword>
<dbReference type="PANTHER" id="PTHR30069:SF46">
    <property type="entry name" value="OAR PROTEIN"/>
    <property type="match status" value="1"/>
</dbReference>
<dbReference type="Pfam" id="PF25183">
    <property type="entry name" value="OMP_b-brl_4"/>
    <property type="match status" value="1"/>
</dbReference>
<evidence type="ECO:0000313" key="10">
    <source>
        <dbReference type="Proteomes" id="UP000249393"/>
    </source>
</evidence>
<comment type="subcellular location">
    <subcellularLocation>
        <location evidence="1">Cell outer membrane</location>
        <topology evidence="1">Multi-pass membrane protein</topology>
    </subcellularLocation>
</comment>
<dbReference type="GO" id="GO:0015344">
    <property type="term" value="F:siderophore uptake transmembrane transporter activity"/>
    <property type="evidence" value="ECO:0007669"/>
    <property type="project" value="TreeGrafter"/>
</dbReference>
<evidence type="ECO:0000256" key="7">
    <source>
        <dbReference type="SAM" id="SignalP"/>
    </source>
</evidence>
<dbReference type="GO" id="GO:0044718">
    <property type="term" value="P:siderophore transmembrane transport"/>
    <property type="evidence" value="ECO:0007669"/>
    <property type="project" value="TreeGrafter"/>
</dbReference>
<accession>A0A2W5V997</accession>
<dbReference type="Gene3D" id="2.170.130.10">
    <property type="entry name" value="TonB-dependent receptor, plug domain"/>
    <property type="match status" value="1"/>
</dbReference>
<dbReference type="EMBL" id="QFQZ01000026">
    <property type="protein sequence ID" value="PZR34483.1"/>
    <property type="molecule type" value="Genomic_DNA"/>
</dbReference>
<reference evidence="9 10" key="1">
    <citation type="submission" date="2017-08" db="EMBL/GenBank/DDBJ databases">
        <title>Infants hospitalized years apart are colonized by the same room-sourced microbial strains.</title>
        <authorList>
            <person name="Brooks B."/>
            <person name="Olm M.R."/>
            <person name="Firek B.A."/>
            <person name="Baker R."/>
            <person name="Thomas B.C."/>
            <person name="Morowitz M.J."/>
            <person name="Banfield J.F."/>
        </authorList>
    </citation>
    <scope>NUCLEOTIDE SEQUENCE [LARGE SCALE GENOMIC DNA]</scope>
    <source>
        <strain evidence="9">S2_003_000_R2_4</strain>
    </source>
</reference>
<dbReference type="Gene3D" id="2.40.170.20">
    <property type="entry name" value="TonB-dependent receptor, beta-barrel domain"/>
    <property type="match status" value="1"/>
</dbReference>
<evidence type="ECO:0000256" key="5">
    <source>
        <dbReference type="ARBA" id="ARBA00023136"/>
    </source>
</evidence>
<protein>
    <recommendedName>
        <fullName evidence="8">TonB-dependent transporter Oar-like beta-barrel domain-containing protein</fullName>
    </recommendedName>
</protein>
<evidence type="ECO:0000256" key="6">
    <source>
        <dbReference type="ARBA" id="ARBA00023237"/>
    </source>
</evidence>
<feature type="domain" description="TonB-dependent transporter Oar-like beta-barrel" evidence="8">
    <location>
        <begin position="235"/>
        <end position="1020"/>
    </location>
</feature>